<dbReference type="HOGENOM" id="CLU_1885876_0_0_1"/>
<dbReference type="Proteomes" id="UP000030703">
    <property type="component" value="Unassembled WGS sequence"/>
</dbReference>
<dbReference type="VEuPathDB" id="FungiDB:FOMG_19335"/>
<dbReference type="EMBL" id="KI980492">
    <property type="protein sequence ID" value="EXK23917.1"/>
    <property type="molecule type" value="Genomic_DNA"/>
</dbReference>
<protein>
    <submittedName>
        <fullName evidence="1">Uncharacterized protein</fullName>
    </submittedName>
</protein>
<evidence type="ECO:0000313" key="1">
    <source>
        <dbReference type="EMBL" id="EXK23917.1"/>
    </source>
</evidence>
<dbReference type="OrthoDB" id="2991872at2759"/>
<reference evidence="1" key="2">
    <citation type="submission" date="2014-02" db="EMBL/GenBank/DDBJ databases">
        <title>Annotation of the Genome Sequence of Fusarium oxysporum f. sp. melonis 26406.</title>
        <authorList>
            <consortium name="The Broad Institute Genomics Platform"/>
            <person name="Ma L.-J."/>
            <person name="Corby-Kistler H."/>
            <person name="Broz K."/>
            <person name="Gale L.R."/>
            <person name="Jonkers W."/>
            <person name="O'Donnell K."/>
            <person name="Ploetz R."/>
            <person name="Steinberg C."/>
            <person name="Schwartz D.C."/>
            <person name="VanEtten H."/>
            <person name="Zhou S."/>
            <person name="Young S.K."/>
            <person name="Zeng Q."/>
            <person name="Gargeya S."/>
            <person name="Fitzgerald M."/>
            <person name="Abouelleil A."/>
            <person name="Alvarado L."/>
            <person name="Chapman S.B."/>
            <person name="Gainer-Dewar J."/>
            <person name="Goldberg J."/>
            <person name="Griggs A."/>
            <person name="Gujja S."/>
            <person name="Hansen M."/>
            <person name="Howarth C."/>
            <person name="Imamovic A."/>
            <person name="Ireland A."/>
            <person name="Larimer J."/>
            <person name="McCowan C."/>
            <person name="Murphy C."/>
            <person name="Pearson M."/>
            <person name="Poon T.W."/>
            <person name="Priest M."/>
            <person name="Roberts A."/>
            <person name="Saif S."/>
            <person name="Shea T."/>
            <person name="Sykes S."/>
            <person name="Wortman J."/>
            <person name="Nusbaum C."/>
            <person name="Birren B."/>
        </authorList>
    </citation>
    <scope>NUCLEOTIDE SEQUENCE</scope>
    <source>
        <strain evidence="1">26406</strain>
    </source>
</reference>
<reference evidence="1" key="1">
    <citation type="submission" date="2012-04" db="EMBL/GenBank/DDBJ databases">
        <title>The Genome Sequence of Fusarium oxysporum melonis.</title>
        <authorList>
            <consortium name="The Broad Institute Genome Sequencing Platform"/>
            <person name="Ma L.-J."/>
            <person name="Gale L.R."/>
            <person name="Schwartz D.C."/>
            <person name="Zhou S."/>
            <person name="Corby-Kistler H."/>
            <person name="Young S.K."/>
            <person name="Zeng Q."/>
            <person name="Gargeya S."/>
            <person name="Fitzgerald M."/>
            <person name="Haas B."/>
            <person name="Abouelleil A."/>
            <person name="Alvarado L."/>
            <person name="Arachchi H.M."/>
            <person name="Berlin A."/>
            <person name="Brown A."/>
            <person name="Chapman S.B."/>
            <person name="Chen Z."/>
            <person name="Dunbar C."/>
            <person name="Freedman E."/>
            <person name="Gearin G."/>
            <person name="Goldberg J."/>
            <person name="Griggs A."/>
            <person name="Gujja S."/>
            <person name="Heiman D."/>
            <person name="Howarth C."/>
            <person name="Larson L."/>
            <person name="Lui A."/>
            <person name="MacDonald P.J.P."/>
            <person name="Montmayeur A."/>
            <person name="Murphy C."/>
            <person name="Neiman D."/>
            <person name="Pearson M."/>
            <person name="Priest M."/>
            <person name="Roberts A."/>
            <person name="Saif S."/>
            <person name="Shea T."/>
            <person name="Shenoy N."/>
            <person name="Sisk P."/>
            <person name="Stolte C."/>
            <person name="Sykes S."/>
            <person name="Wortman J."/>
            <person name="Nusbaum C."/>
            <person name="Birren B."/>
        </authorList>
    </citation>
    <scope>NUCLEOTIDE SEQUENCE</scope>
    <source>
        <strain evidence="1">26406</strain>
    </source>
</reference>
<dbReference type="AlphaFoldDB" id="W9Z5L0"/>
<organism evidence="1">
    <name type="scientific">Fusarium oxysporum f. sp. melonis 26406</name>
    <dbReference type="NCBI Taxonomy" id="1089452"/>
    <lineage>
        <taxon>Eukaryota</taxon>
        <taxon>Fungi</taxon>
        <taxon>Dikarya</taxon>
        <taxon>Ascomycota</taxon>
        <taxon>Pezizomycotina</taxon>
        <taxon>Sordariomycetes</taxon>
        <taxon>Hypocreomycetidae</taxon>
        <taxon>Hypocreales</taxon>
        <taxon>Nectriaceae</taxon>
        <taxon>Fusarium</taxon>
        <taxon>Fusarium oxysporum species complex</taxon>
    </lineage>
</organism>
<sequence>MSMLRLVLIESIWSGSSINIGHSEILQKLNAIEGGISSDNNLAGDGRSRLTAYAQQKIVQIPRTILALAPRFLNAQDINPRFPKMARRMILHLAFIQSCPCCPSDIRQEATDILMRLEKGIELSQAQFAANLLYQ</sequence>
<name>W9Z5L0_FUSOX</name>
<accession>W9Z5L0</accession>
<proteinExistence type="predicted"/>
<gene>
    <name evidence="1" type="ORF">FOMG_19335</name>
</gene>